<sequence length="376" mass="41434">MFKITCGYQNYDWGKLGSDSSVARFKHVDPAFVIDESAPYAELWMGTHPKVPSMVNPTTTLLQALNDHPEYSTPAITRAFKAPVPFLFKVLSIRKALSIQAHPDKQLAERLHAADPKNYPDDNHKPEMAVALTQFEGFCGFRPLEQIAAFLDHVPPFRDIIGMSGAELLDTSDERAQLQLAFSRLMNTADVTAQTAQLVALAKSETHSFGPFVDASFKELILRLNEQFPNDIGLFCGPMFLNYVKLDPGQAMFLQANVPHAYISGDIIECMAASDNVVRAGFTPKFKDVRNLVDMLTYEMAPIDDQIMKEEAFARCTGDGKVSVYDPPISEFAVLKVEVGESQQTQIEPLEGPSISIVTQGEGVVSVPGSDAIDRS</sequence>
<dbReference type="InterPro" id="IPR016305">
    <property type="entry name" value="Mannose-6-P_Isomerase"/>
</dbReference>
<dbReference type="SUPFAM" id="SSF51182">
    <property type="entry name" value="RmlC-like cupins"/>
    <property type="match status" value="1"/>
</dbReference>
<dbReference type="PANTHER" id="PTHR10309:SF0">
    <property type="entry name" value="MANNOSE-6-PHOSPHATE ISOMERASE"/>
    <property type="match status" value="1"/>
</dbReference>
<feature type="active site" evidence="10">
    <location>
        <position position="279"/>
    </location>
</feature>
<comment type="similarity">
    <text evidence="4 13">Belongs to the mannose-6-phosphate isomerase type 1 family.</text>
</comment>
<dbReference type="NCBIfam" id="TIGR00218">
    <property type="entry name" value="manA"/>
    <property type="match status" value="1"/>
</dbReference>
<evidence type="ECO:0000313" key="18">
    <source>
        <dbReference type="EMBL" id="ODV92616.1"/>
    </source>
</evidence>
<accession>A0A1E4TLH2</accession>
<dbReference type="PANTHER" id="PTHR10309">
    <property type="entry name" value="MANNOSE-6-PHOSPHATE ISOMERASE"/>
    <property type="match status" value="1"/>
</dbReference>
<dbReference type="GO" id="GO:0004476">
    <property type="term" value="F:mannose-6-phosphate isomerase activity"/>
    <property type="evidence" value="ECO:0007669"/>
    <property type="project" value="UniProtKB-EC"/>
</dbReference>
<gene>
    <name evidence="18" type="ORF">CANCADRAFT_1207</name>
</gene>
<dbReference type="Pfam" id="PF20512">
    <property type="entry name" value="PMI_typeI_hel"/>
    <property type="match status" value="1"/>
</dbReference>
<evidence type="ECO:0000256" key="13">
    <source>
        <dbReference type="RuleBase" id="RU004189"/>
    </source>
</evidence>
<dbReference type="InterPro" id="IPR046456">
    <property type="entry name" value="PMI_typeI_C"/>
</dbReference>
<comment type="cofactor">
    <cofactor evidence="11 12">
        <name>Zn(2+)</name>
        <dbReference type="ChEBI" id="CHEBI:29105"/>
    </cofactor>
    <text evidence="11 12">Binds 1 zinc ion per subunit.</text>
</comment>
<feature type="binding site" evidence="11">
    <location>
        <position position="260"/>
    </location>
    <ligand>
        <name>Zn(2+)</name>
        <dbReference type="ChEBI" id="CHEBI:29105"/>
    </ligand>
</feature>
<evidence type="ECO:0000313" key="19">
    <source>
        <dbReference type="Proteomes" id="UP000095023"/>
    </source>
</evidence>
<evidence type="ECO:0000256" key="8">
    <source>
        <dbReference type="ARBA" id="ARBA00022833"/>
    </source>
</evidence>
<evidence type="ECO:0000256" key="12">
    <source>
        <dbReference type="RuleBase" id="RU000611"/>
    </source>
</evidence>
<evidence type="ECO:0000256" key="3">
    <source>
        <dbReference type="ARBA" id="ARBA00004666"/>
    </source>
</evidence>
<dbReference type="Pfam" id="PF01238">
    <property type="entry name" value="PMI_typeI_C"/>
    <property type="match status" value="1"/>
</dbReference>
<evidence type="ECO:0000256" key="9">
    <source>
        <dbReference type="ARBA" id="ARBA00023235"/>
    </source>
</evidence>
<feature type="domain" description="Phosphomannose isomerase type I C-terminal" evidence="15">
    <location>
        <begin position="325"/>
        <end position="367"/>
    </location>
</feature>
<evidence type="ECO:0000259" key="17">
    <source>
        <dbReference type="Pfam" id="PF20512"/>
    </source>
</evidence>
<feature type="binding site" evidence="11">
    <location>
        <position position="127"/>
    </location>
    <ligand>
        <name>Zn(2+)</name>
        <dbReference type="ChEBI" id="CHEBI:29105"/>
    </ligand>
</feature>
<dbReference type="InterPro" id="IPR046457">
    <property type="entry name" value="PMI_typeI_cat"/>
</dbReference>
<feature type="binding site" evidence="11">
    <location>
        <position position="102"/>
    </location>
    <ligand>
        <name>Zn(2+)</name>
        <dbReference type="ChEBI" id="CHEBI:29105"/>
    </ligand>
</feature>
<comment type="catalytic activity">
    <reaction evidence="1 12">
        <text>D-mannose 6-phosphate = D-fructose 6-phosphate</text>
        <dbReference type="Rhea" id="RHEA:12356"/>
        <dbReference type="ChEBI" id="CHEBI:58735"/>
        <dbReference type="ChEBI" id="CHEBI:61527"/>
        <dbReference type="EC" id="5.3.1.8"/>
    </reaction>
</comment>
<evidence type="ECO:0000256" key="7">
    <source>
        <dbReference type="ARBA" id="ARBA00022723"/>
    </source>
</evidence>
<keyword evidence="19" id="KW-1185">Reference proteome</keyword>
<dbReference type="Gene3D" id="1.10.441.10">
    <property type="entry name" value="Phosphomannose Isomerase, domain 2"/>
    <property type="match status" value="1"/>
</dbReference>
<feature type="domain" description="Phosphomannose isomerase type I helical insertion" evidence="17">
    <location>
        <begin position="171"/>
        <end position="241"/>
    </location>
</feature>
<dbReference type="Proteomes" id="UP000095023">
    <property type="component" value="Unassembled WGS sequence"/>
</dbReference>
<evidence type="ECO:0000256" key="10">
    <source>
        <dbReference type="PIRSR" id="PIRSR001480-1"/>
    </source>
</evidence>
<dbReference type="PRINTS" id="PR00714">
    <property type="entry name" value="MAN6PISMRASE"/>
</dbReference>
<dbReference type="InterPro" id="IPR018050">
    <property type="entry name" value="Pmannose_isomerase-type1_CS"/>
</dbReference>
<dbReference type="InterPro" id="IPR014710">
    <property type="entry name" value="RmlC-like_jellyroll"/>
</dbReference>
<evidence type="ECO:0000256" key="4">
    <source>
        <dbReference type="ARBA" id="ARBA00010772"/>
    </source>
</evidence>
<reference evidence="19" key="1">
    <citation type="submission" date="2016-02" db="EMBL/GenBank/DDBJ databases">
        <title>Comparative genomics of biotechnologically important yeasts.</title>
        <authorList>
            <consortium name="DOE Joint Genome Institute"/>
            <person name="Riley R."/>
            <person name="Haridas S."/>
            <person name="Wolfe K.H."/>
            <person name="Lopes M.R."/>
            <person name="Hittinger C.T."/>
            <person name="Goker M."/>
            <person name="Salamov A."/>
            <person name="Wisecaver J."/>
            <person name="Long T.M."/>
            <person name="Aerts A.L."/>
            <person name="Barry K."/>
            <person name="Choi C."/>
            <person name="Clum A."/>
            <person name="Coughlan A.Y."/>
            <person name="Deshpande S."/>
            <person name="Douglass A.P."/>
            <person name="Hanson S.J."/>
            <person name="Klenk H.-P."/>
            <person name="Labutti K."/>
            <person name="Lapidus A."/>
            <person name="Lindquist E."/>
            <person name="Lipzen A."/>
            <person name="Meier-Kolthoff J.P."/>
            <person name="Ohm R.A."/>
            <person name="Otillar R.P."/>
            <person name="Pangilinan J."/>
            <person name="Peng Y."/>
            <person name="Rokas A."/>
            <person name="Rosa C.A."/>
            <person name="Scheuner C."/>
            <person name="Sibirny A.A."/>
            <person name="Slot J.C."/>
            <person name="Stielow J.B."/>
            <person name="Sun H."/>
            <person name="Kurtzman C.P."/>
            <person name="Blackwell M."/>
            <person name="Jeffries T.W."/>
            <person name="Grigoriev I.V."/>
        </authorList>
    </citation>
    <scope>NUCLEOTIDE SEQUENCE [LARGE SCALE GENOMIC DNA]</scope>
    <source>
        <strain evidence="19">NRRL Y-17796</strain>
    </source>
</reference>
<evidence type="ECO:0000259" key="15">
    <source>
        <dbReference type="Pfam" id="PF01238"/>
    </source>
</evidence>
<evidence type="ECO:0000256" key="2">
    <source>
        <dbReference type="ARBA" id="ARBA00002564"/>
    </source>
</evidence>
<organism evidence="18 19">
    <name type="scientific">Tortispora caseinolytica NRRL Y-17796</name>
    <dbReference type="NCBI Taxonomy" id="767744"/>
    <lineage>
        <taxon>Eukaryota</taxon>
        <taxon>Fungi</taxon>
        <taxon>Dikarya</taxon>
        <taxon>Ascomycota</taxon>
        <taxon>Saccharomycotina</taxon>
        <taxon>Trigonopsidomycetes</taxon>
        <taxon>Trigonopsidales</taxon>
        <taxon>Trigonopsidaceae</taxon>
        <taxon>Tortispora</taxon>
    </lineage>
</organism>
<keyword evidence="9 12" id="KW-0413">Isomerase</keyword>
<dbReference type="GO" id="GO:0000032">
    <property type="term" value="P:cell wall mannoprotein biosynthetic process"/>
    <property type="evidence" value="ECO:0007669"/>
    <property type="project" value="EnsemblFungi"/>
</dbReference>
<dbReference type="PIRSF" id="PIRSF001480">
    <property type="entry name" value="Mannose-6-phosphate_isomerase"/>
    <property type="match status" value="1"/>
</dbReference>
<dbReference type="InterPro" id="IPR046458">
    <property type="entry name" value="PMI_typeI_hel"/>
</dbReference>
<dbReference type="EC" id="5.3.1.8" evidence="5 12"/>
<keyword evidence="8 11" id="KW-0862">Zinc</keyword>
<dbReference type="InterPro" id="IPR011051">
    <property type="entry name" value="RmlC_Cupin_sf"/>
</dbReference>
<dbReference type="UniPathway" id="UPA00126">
    <property type="reaction ID" value="UER00423"/>
</dbReference>
<dbReference type="EMBL" id="KV453841">
    <property type="protein sequence ID" value="ODV92616.1"/>
    <property type="molecule type" value="Genomic_DNA"/>
</dbReference>
<dbReference type="GO" id="GO:0005829">
    <property type="term" value="C:cytosol"/>
    <property type="evidence" value="ECO:0007669"/>
    <property type="project" value="TreeGrafter"/>
</dbReference>
<evidence type="ECO:0000256" key="11">
    <source>
        <dbReference type="PIRSR" id="PIRSR001480-2"/>
    </source>
</evidence>
<dbReference type="GO" id="GO:0008270">
    <property type="term" value="F:zinc ion binding"/>
    <property type="evidence" value="ECO:0007669"/>
    <property type="project" value="InterPro"/>
</dbReference>
<evidence type="ECO:0000256" key="14">
    <source>
        <dbReference type="RuleBase" id="RU004248"/>
    </source>
</evidence>
<comment type="function">
    <text evidence="2">Involved in the synthesis of the GDP-mannose and dolichol-phosphate-mannose required for a number of critical mannosyl transfer reactions.</text>
</comment>
<dbReference type="GO" id="GO:0009298">
    <property type="term" value="P:GDP-mannose biosynthetic process"/>
    <property type="evidence" value="ECO:0007669"/>
    <property type="project" value="UniProtKB-UniPathway"/>
</dbReference>
<name>A0A1E4TLH2_9ASCO</name>
<dbReference type="AlphaFoldDB" id="A0A1E4TLH2"/>
<dbReference type="Gene3D" id="2.60.120.10">
    <property type="entry name" value="Jelly Rolls"/>
    <property type="match status" value="2"/>
</dbReference>
<proteinExistence type="inferred from homology"/>
<feature type="domain" description="Phosphomannose isomerase type I catalytic" evidence="16">
    <location>
        <begin position="1"/>
        <end position="144"/>
    </location>
</feature>
<evidence type="ECO:0000256" key="1">
    <source>
        <dbReference type="ARBA" id="ARBA00000757"/>
    </source>
</evidence>
<dbReference type="GO" id="GO:0005975">
    <property type="term" value="P:carbohydrate metabolic process"/>
    <property type="evidence" value="ECO:0007669"/>
    <property type="project" value="InterPro"/>
</dbReference>
<protein>
    <recommendedName>
        <fullName evidence="6 12">Mannose-6-phosphate isomerase</fullName>
        <ecNumber evidence="5 12">5.3.1.8</ecNumber>
    </recommendedName>
</protein>
<comment type="pathway">
    <text evidence="3 14">Nucleotide-sugar biosynthesis; GDP-alpha-D-mannose biosynthesis; alpha-D-mannose 1-phosphate from D-fructose 6-phosphate: step 1/2.</text>
</comment>
<keyword evidence="7 11" id="KW-0479">Metal-binding</keyword>
<evidence type="ECO:0000259" key="16">
    <source>
        <dbReference type="Pfam" id="PF20511"/>
    </source>
</evidence>
<dbReference type="CDD" id="cd07011">
    <property type="entry name" value="cupin_PMI_type_I_N"/>
    <property type="match status" value="1"/>
</dbReference>
<evidence type="ECO:0000256" key="6">
    <source>
        <dbReference type="ARBA" id="ARBA00018236"/>
    </source>
</evidence>
<dbReference type="OrthoDB" id="6605218at2759"/>
<feature type="binding site" evidence="11">
    <location>
        <position position="100"/>
    </location>
    <ligand>
        <name>Zn(2+)</name>
        <dbReference type="ChEBI" id="CHEBI:29105"/>
    </ligand>
</feature>
<dbReference type="PROSITE" id="PS00966">
    <property type="entry name" value="PMI_I_2"/>
    <property type="match status" value="1"/>
</dbReference>
<dbReference type="PROSITE" id="PS00965">
    <property type="entry name" value="PMI_I_1"/>
    <property type="match status" value="1"/>
</dbReference>
<dbReference type="InterPro" id="IPR001250">
    <property type="entry name" value="Man6P_Isoase-1"/>
</dbReference>
<evidence type="ECO:0000256" key="5">
    <source>
        <dbReference type="ARBA" id="ARBA00011956"/>
    </source>
</evidence>
<dbReference type="Pfam" id="PF20511">
    <property type="entry name" value="PMI_typeI_cat"/>
    <property type="match status" value="1"/>
</dbReference>